<proteinExistence type="predicted"/>
<accession>A0ABW3X4X8</accession>
<gene>
    <name evidence="1" type="ORF">ACFQ4G_17055</name>
</gene>
<dbReference type="RefSeq" id="WP_238208790.1">
    <property type="nucleotide sequence ID" value="NZ_JBHTND010000026.1"/>
</dbReference>
<evidence type="ECO:0000313" key="2">
    <source>
        <dbReference type="Proteomes" id="UP001597176"/>
    </source>
</evidence>
<evidence type="ECO:0008006" key="3">
    <source>
        <dbReference type="Google" id="ProtNLM"/>
    </source>
</evidence>
<comment type="caution">
    <text evidence="1">The sequence shown here is derived from an EMBL/GenBank/DDBJ whole genome shotgun (WGS) entry which is preliminary data.</text>
</comment>
<name>A0ABW3X4X8_9HYPH</name>
<evidence type="ECO:0000313" key="1">
    <source>
        <dbReference type="EMBL" id="MFD1303283.1"/>
    </source>
</evidence>
<keyword evidence="2" id="KW-1185">Reference proteome</keyword>
<dbReference type="EMBL" id="JBHTND010000026">
    <property type="protein sequence ID" value="MFD1303283.1"/>
    <property type="molecule type" value="Genomic_DNA"/>
</dbReference>
<protein>
    <recommendedName>
        <fullName evidence="3">DUF1876 domain-containing protein</fullName>
    </recommendedName>
</protein>
<sequence>MEPHEFEHGGVRFEVRFERVAEGWISHIRREGDETARIMAFPDGAGYDPTDIRGSLIAGCEAAVAAMEQAPPTRH</sequence>
<reference evidence="2" key="1">
    <citation type="journal article" date="2019" name="Int. J. Syst. Evol. Microbiol.">
        <title>The Global Catalogue of Microorganisms (GCM) 10K type strain sequencing project: providing services to taxonomists for standard genome sequencing and annotation.</title>
        <authorList>
            <consortium name="The Broad Institute Genomics Platform"/>
            <consortium name="The Broad Institute Genome Sequencing Center for Infectious Disease"/>
            <person name="Wu L."/>
            <person name="Ma J."/>
        </authorList>
    </citation>
    <scope>NUCLEOTIDE SEQUENCE [LARGE SCALE GENOMIC DNA]</scope>
    <source>
        <strain evidence="2">CCUG 56108</strain>
    </source>
</reference>
<organism evidence="1 2">
    <name type="scientific">Methylobacterium marchantiae</name>
    <dbReference type="NCBI Taxonomy" id="600331"/>
    <lineage>
        <taxon>Bacteria</taxon>
        <taxon>Pseudomonadati</taxon>
        <taxon>Pseudomonadota</taxon>
        <taxon>Alphaproteobacteria</taxon>
        <taxon>Hyphomicrobiales</taxon>
        <taxon>Methylobacteriaceae</taxon>
        <taxon>Methylobacterium</taxon>
    </lineage>
</organism>
<dbReference type="Proteomes" id="UP001597176">
    <property type="component" value="Unassembled WGS sequence"/>
</dbReference>